<sequence>MKFRTSKGQSAIEYLTTYGWMLLVVAIVGGAVFTTVQGGSSLDSSGFDAGSGVAFVEGGLTSSNSFQMALRNQEAEEIQVEKITLTNEEGNKVVARPDKTLPVGEEKTFNTIGLAETSGQNSVNVEITYDSGGLDNLAVNGSITGAFSLDTEQAEPGNGEWVFVDVSEVNQSTVDTSGMSDFYIMKYEASRSDATDSSEGTSDVPASQQGVVPWTEISMNYDSSRADPGTDPGALEACEAAGFNLPSNRQWQAATMAEIGNESSQPLGNTNNNEDSNGDQGTIDPTSHDWNNDGEKDRTLTGSGPDTWANTIGVHDLNGNVWEWTSTVVDQSHPMHKGGSEGHVSSWNNNGYPESLGSSNSDFGGDYYWSSSNDTRAVRRGGYARSGADAGVFSMILRDDPSGSGRGTGFRCSLS</sequence>
<dbReference type="InterPro" id="IPR005532">
    <property type="entry name" value="SUMF_dom"/>
</dbReference>
<feature type="compositionally biased region" description="Basic and acidic residues" evidence="1">
    <location>
        <begin position="286"/>
        <end position="299"/>
    </location>
</feature>
<keyword evidence="2" id="KW-0812">Transmembrane</keyword>
<feature type="domain" description="Sulfatase-modifying factor enzyme-like" evidence="3">
    <location>
        <begin position="220"/>
        <end position="340"/>
    </location>
</feature>
<gene>
    <name evidence="4" type="ORF">LC1Nh_0008</name>
</gene>
<keyword evidence="5" id="KW-1185">Reference proteome</keyword>
<evidence type="ECO:0000256" key="1">
    <source>
        <dbReference type="SAM" id="MobiDB-lite"/>
    </source>
</evidence>
<keyword evidence="2" id="KW-0472">Membrane</keyword>
<keyword evidence="2" id="KW-1133">Transmembrane helix</keyword>
<dbReference type="EMBL" id="CP040089">
    <property type="protein sequence ID" value="QGA79917.1"/>
    <property type="molecule type" value="Genomic_DNA"/>
</dbReference>
<dbReference type="OrthoDB" id="136349at2157"/>
<feature type="compositionally biased region" description="Polar residues" evidence="1">
    <location>
        <begin position="195"/>
        <end position="210"/>
    </location>
</feature>
<evidence type="ECO:0000256" key="2">
    <source>
        <dbReference type="SAM" id="Phobius"/>
    </source>
</evidence>
<dbReference type="Proteomes" id="UP000377803">
    <property type="component" value="Chromosome"/>
</dbReference>
<organism evidence="4 5">
    <name type="scientific">Candidatus Nanohalobium constans</name>
    <dbReference type="NCBI Taxonomy" id="2565781"/>
    <lineage>
        <taxon>Archaea</taxon>
        <taxon>Candidatus Nanohalarchaeota</taxon>
        <taxon>Candidatus Nanohalobia</taxon>
        <taxon>Candidatus Nanohalobiales</taxon>
        <taxon>Candidatus Nanohalobiaceae</taxon>
        <taxon>Candidatus Nanohalobium</taxon>
    </lineage>
</organism>
<dbReference type="InterPro" id="IPR042095">
    <property type="entry name" value="SUMF_sf"/>
</dbReference>
<protein>
    <submittedName>
        <fullName evidence="4">Formylglycine-generating enzyme, required for sulfatase activity, contains SUMF1/FGE domain</fullName>
    </submittedName>
</protein>
<feature type="compositionally biased region" description="Polar residues" evidence="1">
    <location>
        <begin position="262"/>
        <end position="285"/>
    </location>
</feature>
<proteinExistence type="predicted"/>
<evidence type="ECO:0000259" key="3">
    <source>
        <dbReference type="Pfam" id="PF03781"/>
    </source>
</evidence>
<dbReference type="Pfam" id="PF03781">
    <property type="entry name" value="FGE-sulfatase"/>
    <property type="match status" value="1"/>
</dbReference>
<dbReference type="SUPFAM" id="SSF56436">
    <property type="entry name" value="C-type lectin-like"/>
    <property type="match status" value="1"/>
</dbReference>
<dbReference type="AlphaFoldDB" id="A0A5Q0UEG0"/>
<feature type="transmembrane region" description="Helical" evidence="2">
    <location>
        <begin position="12"/>
        <end position="33"/>
    </location>
</feature>
<dbReference type="GeneID" id="42364388"/>
<evidence type="ECO:0000313" key="4">
    <source>
        <dbReference type="EMBL" id="QGA79917.1"/>
    </source>
</evidence>
<feature type="region of interest" description="Disordered" evidence="1">
    <location>
        <begin position="193"/>
        <end position="213"/>
    </location>
</feature>
<evidence type="ECO:0000313" key="5">
    <source>
        <dbReference type="Proteomes" id="UP000377803"/>
    </source>
</evidence>
<accession>A0A5Q0UEG0</accession>
<feature type="region of interest" description="Disordered" evidence="1">
    <location>
        <begin position="262"/>
        <end position="306"/>
    </location>
</feature>
<dbReference type="RefSeq" id="WP_153549657.1">
    <property type="nucleotide sequence ID" value="NZ_CP040089.1"/>
</dbReference>
<name>A0A5Q0UEG0_9ARCH</name>
<reference evidence="5" key="1">
    <citation type="submission" date="2019-05" db="EMBL/GenBank/DDBJ databases">
        <title>Candidatus Nanohalobium constans, a novel model system to study the DPANN nano-sized archaea: genomic and physiological characterization of a nanoarchaeon co-cultured with its chitinotrophic host.</title>
        <authorList>
            <person name="La Cono V."/>
            <person name="Arcadi E."/>
            <person name="Crisafi F."/>
            <person name="Denaro R."/>
            <person name="La Spada G."/>
            <person name="Messina E."/>
            <person name="Smedile F."/>
            <person name="Toshchakov S.V."/>
            <person name="Shevchenko M.A."/>
            <person name="Golyshin P.N."/>
            <person name="Golyshina O.V."/>
            <person name="Ferrer M."/>
            <person name="Rohde M."/>
            <person name="Mushegian A."/>
            <person name="Sorokin D.Y."/>
            <person name="Giuliano L."/>
            <person name="Yakimov M.M."/>
        </authorList>
    </citation>
    <scope>NUCLEOTIDE SEQUENCE [LARGE SCALE GENOMIC DNA]</scope>
    <source>
        <strain evidence="5">LC1Nh</strain>
    </source>
</reference>
<dbReference type="InterPro" id="IPR016187">
    <property type="entry name" value="CTDL_fold"/>
</dbReference>
<dbReference type="Gene3D" id="3.90.1580.10">
    <property type="entry name" value="paralog of FGE (formylglycine-generating enzyme)"/>
    <property type="match status" value="1"/>
</dbReference>
<dbReference type="KEGG" id="ncon:LC1Nh_0008"/>